<protein>
    <submittedName>
        <fullName evidence="1">Uncharacterized protein</fullName>
    </submittedName>
</protein>
<sequence>MSTPYDFPPQEASGGTRVLGAHVERARRDRDFGRVEAMVRLTVKPAPGRPVQSMRIYANTAASGGDLRRRLVEDAIRTSRTVPAARQRVTAAAA</sequence>
<dbReference type="EMBL" id="FOGU01000009">
    <property type="protein sequence ID" value="SES30027.1"/>
    <property type="molecule type" value="Genomic_DNA"/>
</dbReference>
<dbReference type="Proteomes" id="UP000198885">
    <property type="component" value="Unassembled WGS sequence"/>
</dbReference>
<dbReference type="RefSeq" id="WP_092695242.1">
    <property type="nucleotide sequence ID" value="NZ_CBDDGO010000004.1"/>
</dbReference>
<evidence type="ECO:0000313" key="2">
    <source>
        <dbReference type="Proteomes" id="UP000198885"/>
    </source>
</evidence>
<keyword evidence="2" id="KW-1185">Reference proteome</keyword>
<proteinExistence type="predicted"/>
<organism evidence="1 2">
    <name type="scientific">Tranquillimonas rosea</name>
    <dbReference type="NCBI Taxonomy" id="641238"/>
    <lineage>
        <taxon>Bacteria</taxon>
        <taxon>Pseudomonadati</taxon>
        <taxon>Pseudomonadota</taxon>
        <taxon>Alphaproteobacteria</taxon>
        <taxon>Rhodobacterales</taxon>
        <taxon>Roseobacteraceae</taxon>
        <taxon>Tranquillimonas</taxon>
    </lineage>
</organism>
<accession>A0A1H9W8N0</accession>
<reference evidence="1 2" key="1">
    <citation type="submission" date="2016-10" db="EMBL/GenBank/DDBJ databases">
        <authorList>
            <person name="de Groot N.N."/>
        </authorList>
    </citation>
    <scope>NUCLEOTIDE SEQUENCE [LARGE SCALE GENOMIC DNA]</scope>
    <source>
        <strain evidence="1 2">DSM 23042</strain>
    </source>
</reference>
<gene>
    <name evidence="1" type="ORF">SAMN04490244_109188</name>
</gene>
<dbReference type="AlphaFoldDB" id="A0A1H9W8N0"/>
<dbReference type="OrthoDB" id="7726458at2"/>
<evidence type="ECO:0000313" key="1">
    <source>
        <dbReference type="EMBL" id="SES30027.1"/>
    </source>
</evidence>
<name>A0A1H9W8N0_9RHOB</name>